<feature type="compositionally biased region" description="Polar residues" evidence="1">
    <location>
        <begin position="212"/>
        <end position="226"/>
    </location>
</feature>
<feature type="compositionally biased region" description="Basic and acidic residues" evidence="1">
    <location>
        <begin position="151"/>
        <end position="165"/>
    </location>
</feature>
<sequence length="671" mass="74750">MDPNQQKQRGGKRQYEFPVHSERSHAVAAAARAEQSLGRSSNPPRSSFPASCSSFPASNALALERGTYQSPPIAPPAHTFMDVNAHASTEGESQWERERGRSWQYQERPPSLEEEIVCLRKENERLLSRLRLAEFDRQQRDQKMAFLEEQLENRISKPLRRDDSKSSLYYHPYPRPDRSGYSRDSSPGPDHPKRVHKSTTGHKPVAPPPPRTEQSLDTTMTDVSHQSMVPPPPIPSSTAPSSLAAGTSSAPVPTFEEDPYKWDEAQGDDEDWSEDDEDLSRKEKLRRIRVEHKAAREKKAIPPPTVSYGSSPELHGKWSGVPIVSTDDWEHIYTAALNGDDFALGYITYLNSTYQRPNETRMAGITRLLQGFSALAKTRPEALKEYKAKATAAKRKAGIAAPSSTFMSSTYVGPTTSTLRNPLPEGVDSADYYISNSPLGHSLALPGPQPQEFFEDTTNPCDPPQAVGRDWVATPVARWPLGLRVSDSNGFLREPNEEELAGKPATPDITDVEAVRWISELSPFRCRQDVATRAARHTWNLDAIQVVLWFHDHGLYPICPEVKDIERWARLVRGMDGEKQDSEGNWPEYPRNIVSVLEDNPALSNTATTFQYPPRVPSAHARSWATASEHHVDEQRAAQGLSRLFNDEAPGDESADEVMDVKSPPGPSGSA</sequence>
<organism evidence="2 3">
    <name type="scientific">Piloderma croceum (strain F 1598)</name>
    <dbReference type="NCBI Taxonomy" id="765440"/>
    <lineage>
        <taxon>Eukaryota</taxon>
        <taxon>Fungi</taxon>
        <taxon>Dikarya</taxon>
        <taxon>Basidiomycota</taxon>
        <taxon>Agaricomycotina</taxon>
        <taxon>Agaricomycetes</taxon>
        <taxon>Agaricomycetidae</taxon>
        <taxon>Atheliales</taxon>
        <taxon>Atheliaceae</taxon>
        <taxon>Piloderma</taxon>
    </lineage>
</organism>
<feature type="region of interest" description="Disordered" evidence="1">
    <location>
        <begin position="87"/>
        <end position="107"/>
    </location>
</feature>
<dbReference type="EMBL" id="KN833037">
    <property type="protein sequence ID" value="KIM76161.1"/>
    <property type="molecule type" value="Genomic_DNA"/>
</dbReference>
<keyword evidence="3" id="KW-1185">Reference proteome</keyword>
<evidence type="ECO:0000313" key="2">
    <source>
        <dbReference type="EMBL" id="KIM76161.1"/>
    </source>
</evidence>
<name>A0A0C3F8Y2_PILCF</name>
<dbReference type="Proteomes" id="UP000054166">
    <property type="component" value="Unassembled WGS sequence"/>
</dbReference>
<dbReference type="HOGENOM" id="CLU_409447_0_0_1"/>
<dbReference type="STRING" id="765440.A0A0C3F8Y2"/>
<feature type="compositionally biased region" description="Acidic residues" evidence="1">
    <location>
        <begin position="265"/>
        <end position="278"/>
    </location>
</feature>
<dbReference type="AlphaFoldDB" id="A0A0C3F8Y2"/>
<feature type="region of interest" description="Disordered" evidence="1">
    <location>
        <begin position="1"/>
        <end position="54"/>
    </location>
</feature>
<reference evidence="2 3" key="1">
    <citation type="submission" date="2014-04" db="EMBL/GenBank/DDBJ databases">
        <authorList>
            <consortium name="DOE Joint Genome Institute"/>
            <person name="Kuo A."/>
            <person name="Tarkka M."/>
            <person name="Buscot F."/>
            <person name="Kohler A."/>
            <person name="Nagy L.G."/>
            <person name="Floudas D."/>
            <person name="Copeland A."/>
            <person name="Barry K.W."/>
            <person name="Cichocki N."/>
            <person name="Veneault-Fourrey C."/>
            <person name="LaButti K."/>
            <person name="Lindquist E.A."/>
            <person name="Lipzen A."/>
            <person name="Lundell T."/>
            <person name="Morin E."/>
            <person name="Murat C."/>
            <person name="Sun H."/>
            <person name="Tunlid A."/>
            <person name="Henrissat B."/>
            <person name="Grigoriev I.V."/>
            <person name="Hibbett D.S."/>
            <person name="Martin F."/>
            <person name="Nordberg H.P."/>
            <person name="Cantor M.N."/>
            <person name="Hua S.X."/>
        </authorList>
    </citation>
    <scope>NUCLEOTIDE SEQUENCE [LARGE SCALE GENOMIC DNA]</scope>
    <source>
        <strain evidence="2 3">F 1598</strain>
    </source>
</reference>
<evidence type="ECO:0000313" key="3">
    <source>
        <dbReference type="Proteomes" id="UP000054166"/>
    </source>
</evidence>
<protein>
    <submittedName>
        <fullName evidence="2">Uncharacterized protein</fullName>
    </submittedName>
</protein>
<accession>A0A0C3F8Y2</accession>
<evidence type="ECO:0000256" key="1">
    <source>
        <dbReference type="SAM" id="MobiDB-lite"/>
    </source>
</evidence>
<feature type="compositionally biased region" description="Low complexity" evidence="1">
    <location>
        <begin position="236"/>
        <end position="251"/>
    </location>
</feature>
<feature type="compositionally biased region" description="Acidic residues" evidence="1">
    <location>
        <begin position="649"/>
        <end position="658"/>
    </location>
</feature>
<reference evidence="3" key="2">
    <citation type="submission" date="2015-01" db="EMBL/GenBank/DDBJ databases">
        <title>Evolutionary Origins and Diversification of the Mycorrhizal Mutualists.</title>
        <authorList>
            <consortium name="DOE Joint Genome Institute"/>
            <consortium name="Mycorrhizal Genomics Consortium"/>
            <person name="Kohler A."/>
            <person name="Kuo A."/>
            <person name="Nagy L.G."/>
            <person name="Floudas D."/>
            <person name="Copeland A."/>
            <person name="Barry K.W."/>
            <person name="Cichocki N."/>
            <person name="Veneault-Fourrey C."/>
            <person name="LaButti K."/>
            <person name="Lindquist E.A."/>
            <person name="Lipzen A."/>
            <person name="Lundell T."/>
            <person name="Morin E."/>
            <person name="Murat C."/>
            <person name="Riley R."/>
            <person name="Ohm R."/>
            <person name="Sun H."/>
            <person name="Tunlid A."/>
            <person name="Henrissat B."/>
            <person name="Grigoriev I.V."/>
            <person name="Hibbett D.S."/>
            <person name="Martin F."/>
        </authorList>
    </citation>
    <scope>NUCLEOTIDE SEQUENCE [LARGE SCALE GENOMIC DNA]</scope>
    <source>
        <strain evidence="3">F 1598</strain>
    </source>
</reference>
<feature type="region of interest" description="Disordered" evidence="1">
    <location>
        <begin position="151"/>
        <end position="281"/>
    </location>
</feature>
<feature type="compositionally biased region" description="Low complexity" evidence="1">
    <location>
        <begin position="43"/>
        <end position="54"/>
    </location>
</feature>
<gene>
    <name evidence="2" type="ORF">PILCRDRAFT_12932</name>
</gene>
<dbReference type="InParanoid" id="A0A0C3F8Y2"/>
<feature type="compositionally biased region" description="Basic and acidic residues" evidence="1">
    <location>
        <begin position="13"/>
        <end position="25"/>
    </location>
</feature>
<feature type="region of interest" description="Disordered" evidence="1">
    <location>
        <begin position="621"/>
        <end position="671"/>
    </location>
</feature>
<proteinExistence type="predicted"/>